<keyword evidence="12" id="KW-1185">Reference proteome</keyword>
<keyword evidence="4" id="KW-0132">Cell division</keyword>
<evidence type="ECO:0000256" key="6">
    <source>
        <dbReference type="ARBA" id="ARBA00022838"/>
    </source>
</evidence>
<protein>
    <submittedName>
        <fullName evidence="11">Uncharacterized protein</fullName>
    </submittedName>
</protein>
<evidence type="ECO:0000256" key="2">
    <source>
        <dbReference type="ARBA" id="ARBA00004629"/>
    </source>
</evidence>
<comment type="subcellular location">
    <subcellularLocation>
        <location evidence="2">Chromosome</location>
        <location evidence="2">Centromere</location>
        <location evidence="2">Kinetochore</location>
    </subcellularLocation>
    <subcellularLocation>
        <location evidence="1">Nucleus</location>
    </subcellularLocation>
</comment>
<evidence type="ECO:0000256" key="10">
    <source>
        <dbReference type="SAM" id="Coils"/>
    </source>
</evidence>
<evidence type="ECO:0000256" key="3">
    <source>
        <dbReference type="ARBA" id="ARBA00022454"/>
    </source>
</evidence>
<accession>A0AAV1Z1R2</accession>
<sequence length="207" mass="23887">MSAADNSNQPSTNINCEPALGVSESRLGNYYEYSVIQTLEKFLSTINYSLLKKKFPKISKECDAELRELCKDLVKQLKTTITTDIKKLTEETKLFKSLKSLDDMVTEQKNRAGEDSWRPSGNPEDDIRDHIYDQKLKQKRYLEFILETLKVENNMLETTLEENHAQILKLKEECDADNQEVQSNFAAVDSLDFVKLKEDIHAMFGKH</sequence>
<dbReference type="Proteomes" id="UP001497382">
    <property type="component" value="Unassembled WGS sequence"/>
</dbReference>
<dbReference type="PANTHER" id="PTHR15459:SF3">
    <property type="entry name" value="POLYAMINE-MODULATED FACTOR 1"/>
    <property type="match status" value="1"/>
</dbReference>
<evidence type="ECO:0000256" key="4">
    <source>
        <dbReference type="ARBA" id="ARBA00022618"/>
    </source>
</evidence>
<dbReference type="GO" id="GO:0051301">
    <property type="term" value="P:cell division"/>
    <property type="evidence" value="ECO:0007669"/>
    <property type="project" value="UniProtKB-KW"/>
</dbReference>
<reference evidence="11 12" key="1">
    <citation type="submission" date="2024-04" db="EMBL/GenBank/DDBJ databases">
        <authorList>
            <person name="Rising A."/>
            <person name="Reimegard J."/>
            <person name="Sonavane S."/>
            <person name="Akerstrom W."/>
            <person name="Nylinder S."/>
            <person name="Hedman E."/>
            <person name="Kallberg Y."/>
        </authorList>
    </citation>
    <scope>NUCLEOTIDE SEQUENCE [LARGE SCALE GENOMIC DNA]</scope>
</reference>
<dbReference type="GO" id="GO:0000444">
    <property type="term" value="C:MIS12/MIND type complex"/>
    <property type="evidence" value="ECO:0007669"/>
    <property type="project" value="InterPro"/>
</dbReference>
<evidence type="ECO:0000256" key="5">
    <source>
        <dbReference type="ARBA" id="ARBA00022776"/>
    </source>
</evidence>
<proteinExistence type="predicted"/>
<evidence type="ECO:0000256" key="7">
    <source>
        <dbReference type="ARBA" id="ARBA00023242"/>
    </source>
</evidence>
<dbReference type="EMBL" id="CAXIEN010000014">
    <property type="protein sequence ID" value="CAL1264851.1"/>
    <property type="molecule type" value="Genomic_DNA"/>
</dbReference>
<evidence type="ECO:0000256" key="8">
    <source>
        <dbReference type="ARBA" id="ARBA00023306"/>
    </source>
</evidence>
<organism evidence="11 12">
    <name type="scientific">Larinioides sclopetarius</name>
    <dbReference type="NCBI Taxonomy" id="280406"/>
    <lineage>
        <taxon>Eukaryota</taxon>
        <taxon>Metazoa</taxon>
        <taxon>Ecdysozoa</taxon>
        <taxon>Arthropoda</taxon>
        <taxon>Chelicerata</taxon>
        <taxon>Arachnida</taxon>
        <taxon>Araneae</taxon>
        <taxon>Araneomorphae</taxon>
        <taxon>Entelegynae</taxon>
        <taxon>Araneoidea</taxon>
        <taxon>Araneidae</taxon>
        <taxon>Larinioides</taxon>
    </lineage>
</organism>
<keyword evidence="9" id="KW-0137">Centromere</keyword>
<gene>
    <name evidence="11" type="ORF">LARSCL_LOCUS2192</name>
</gene>
<dbReference type="AlphaFoldDB" id="A0AAV1Z1R2"/>
<dbReference type="GO" id="GO:0007059">
    <property type="term" value="P:chromosome segregation"/>
    <property type="evidence" value="ECO:0007669"/>
    <property type="project" value="TreeGrafter"/>
</dbReference>
<name>A0AAV1Z1R2_9ARAC</name>
<evidence type="ECO:0000313" key="11">
    <source>
        <dbReference type="EMBL" id="CAL1264851.1"/>
    </source>
</evidence>
<dbReference type="Pfam" id="PF03980">
    <property type="entry name" value="Nnf1"/>
    <property type="match status" value="1"/>
</dbReference>
<keyword evidence="7" id="KW-0539">Nucleus</keyword>
<dbReference type="GO" id="GO:0005634">
    <property type="term" value="C:nucleus"/>
    <property type="evidence" value="ECO:0007669"/>
    <property type="project" value="UniProtKB-SubCell"/>
</dbReference>
<dbReference type="InterPro" id="IPR007128">
    <property type="entry name" value="PMF1/Nnf1"/>
</dbReference>
<keyword evidence="5" id="KW-0498">Mitosis</keyword>
<feature type="coiled-coil region" evidence="10">
    <location>
        <begin position="146"/>
        <end position="180"/>
    </location>
</feature>
<dbReference type="PANTHER" id="PTHR15459">
    <property type="entry name" value="POLYAMINE-MODULATED FACTOR 1"/>
    <property type="match status" value="1"/>
</dbReference>
<keyword evidence="10" id="KW-0175">Coiled coil</keyword>
<keyword evidence="8" id="KW-0131">Cell cycle</keyword>
<keyword evidence="6" id="KW-0995">Kinetochore</keyword>
<evidence type="ECO:0000313" key="12">
    <source>
        <dbReference type="Proteomes" id="UP001497382"/>
    </source>
</evidence>
<comment type="caution">
    <text evidence="11">The sequence shown here is derived from an EMBL/GenBank/DDBJ whole genome shotgun (WGS) entry which is preliminary data.</text>
</comment>
<evidence type="ECO:0000256" key="1">
    <source>
        <dbReference type="ARBA" id="ARBA00004123"/>
    </source>
</evidence>
<keyword evidence="3" id="KW-0158">Chromosome</keyword>
<evidence type="ECO:0000256" key="9">
    <source>
        <dbReference type="ARBA" id="ARBA00023328"/>
    </source>
</evidence>